<dbReference type="Pfam" id="PF19343">
    <property type="entry name" value="HAM1_N"/>
    <property type="match status" value="2"/>
</dbReference>
<name>A0A1Y1U7H7_9TREE</name>
<comment type="caution">
    <text evidence="3">The sequence shown here is derived from an EMBL/GenBank/DDBJ whole genome shotgun (WGS) entry which is preliminary data.</text>
</comment>
<dbReference type="InterPro" id="IPR045967">
    <property type="entry name" value="HAM1-like_N"/>
</dbReference>
<feature type="compositionally biased region" description="Basic and acidic residues" evidence="1">
    <location>
        <begin position="765"/>
        <end position="808"/>
    </location>
</feature>
<dbReference type="EMBL" id="NBSH01000021">
    <property type="protein sequence ID" value="ORX33457.1"/>
    <property type="molecule type" value="Genomic_DNA"/>
</dbReference>
<feature type="domain" description="HAM1-like N-terminal" evidence="2">
    <location>
        <begin position="41"/>
        <end position="204"/>
    </location>
</feature>
<dbReference type="OrthoDB" id="5407957at2759"/>
<dbReference type="PANTHER" id="PTHR31138:SF1">
    <property type="entry name" value="PDZ DOMAIN-CONTAINING PROTEIN"/>
    <property type="match status" value="1"/>
</dbReference>
<dbReference type="STRING" id="4999.A0A1Y1U7H7"/>
<proteinExistence type="predicted"/>
<feature type="domain" description="HAM1-like N-terminal" evidence="2">
    <location>
        <begin position="208"/>
        <end position="594"/>
    </location>
</feature>
<accession>A0A1Y1U7H7</accession>
<organism evidence="3 4">
    <name type="scientific">Kockovaella imperatae</name>
    <dbReference type="NCBI Taxonomy" id="4999"/>
    <lineage>
        <taxon>Eukaryota</taxon>
        <taxon>Fungi</taxon>
        <taxon>Dikarya</taxon>
        <taxon>Basidiomycota</taxon>
        <taxon>Agaricomycotina</taxon>
        <taxon>Tremellomycetes</taxon>
        <taxon>Tremellales</taxon>
        <taxon>Cuniculitremaceae</taxon>
        <taxon>Kockovaella</taxon>
    </lineage>
</organism>
<feature type="compositionally biased region" description="Polar residues" evidence="1">
    <location>
        <begin position="12"/>
        <end position="25"/>
    </location>
</feature>
<dbReference type="RefSeq" id="XP_021867792.1">
    <property type="nucleotide sequence ID" value="XM_022017290.1"/>
</dbReference>
<evidence type="ECO:0000313" key="3">
    <source>
        <dbReference type="EMBL" id="ORX33457.1"/>
    </source>
</evidence>
<dbReference type="Gene3D" id="3.15.10.10">
    <property type="entry name" value="Bactericidal permeability-increasing protein, domain 1"/>
    <property type="match status" value="1"/>
</dbReference>
<dbReference type="PANTHER" id="PTHR31138">
    <property type="entry name" value="CHROMOSOME 19, WHOLE GENOME SHOTGUN SEQUENCE"/>
    <property type="match status" value="1"/>
</dbReference>
<keyword evidence="4" id="KW-1185">Reference proteome</keyword>
<protein>
    <recommendedName>
        <fullName evidence="2">HAM1-like N-terminal domain-containing protein</fullName>
    </recommendedName>
</protein>
<dbReference type="InParanoid" id="A0A1Y1U7H7"/>
<dbReference type="Proteomes" id="UP000193218">
    <property type="component" value="Unassembled WGS sequence"/>
</dbReference>
<feature type="region of interest" description="Disordered" evidence="1">
    <location>
        <begin position="746"/>
        <end position="808"/>
    </location>
</feature>
<dbReference type="GeneID" id="33559099"/>
<evidence type="ECO:0000256" key="1">
    <source>
        <dbReference type="SAM" id="MobiDB-lite"/>
    </source>
</evidence>
<sequence length="808" mass="89839">MTSERSPLIQRTGGQSSPFNPNNLPSRDDVRRAIPSKGSRIKVAEAIGAIQAGKLPSQDQLSKLIQLVLDSDVLSVNGGVGSRTARMGAQGQDILNKVKAVLNAVQAWGDEKNGDDLLQNLFWEASTAEVNVDASLPSAPATKKEISKDARRTLDSFQTMASLIVTSSEFRTIVSDAVFVTRDILADAASVLAEQASNAESTLRPDESEREKGLDFESVQQKGKQVMRDVKKGKVQKNAREELYEDVEKVKEYLDDKLPAGEEAKDAVIKRFQQVISNAQKNPDYKRSLTAIVNIYKKYVHKATDAAKNAADSVSVSDEDEKTQQAGRDLKQFIERLANKSLNDVTAAGQKAAEDIRNDEKLSIYFGELEKLFERSLNDPGYAMSQAAYRKASALYDDGQSLLEENQAWKDDAKKLQKEIESVIKGISNDQTTLQLVESVENLGTSLASVSKVGLPSLKFDGKGLYRDVVNVIVPRVVSLLKEIPVPRVEYKSEEIDLVIDDIKLESASFIPDSIRIVQRNDVRFTQGYATYASDYDGTLRLKVDGLHFAASNIAYWINQKSGWPHFEDSGLIDVDFGPRGVSFDVTLENAGEDDRETFFTVQNVSLSMSDFTFHVRDNEHWFASWFAQPILKAFVKRNLTHALEAQVAEYLQTADLRLYGLQQRVIAATNARPTPGNFISAIVNDTIFPRRSSMGPVKVRQAGVVKYGRYGEYVLHVGVDEHLFPDQPPARVSNTQRQRAKAHAKHAARSVRGAADQFKQGAKNIKDEANKVKEGVKGEIADLDARRKEEMRREQKEEGWRSDAFDV</sequence>
<dbReference type="AlphaFoldDB" id="A0A1Y1U7H7"/>
<gene>
    <name evidence="3" type="ORF">BD324DRAFT_639861</name>
</gene>
<reference evidence="3 4" key="1">
    <citation type="submission" date="2017-03" db="EMBL/GenBank/DDBJ databases">
        <title>Widespread Adenine N6-methylation of Active Genes in Fungi.</title>
        <authorList>
            <consortium name="DOE Joint Genome Institute"/>
            <person name="Mondo S.J."/>
            <person name="Dannebaum R.O."/>
            <person name="Kuo R.C."/>
            <person name="Louie K.B."/>
            <person name="Bewick A.J."/>
            <person name="Labutti K."/>
            <person name="Haridas S."/>
            <person name="Kuo A."/>
            <person name="Salamov A."/>
            <person name="Ahrendt S.R."/>
            <person name="Lau R."/>
            <person name="Bowen B.P."/>
            <person name="Lipzen A."/>
            <person name="Sullivan W."/>
            <person name="Andreopoulos W.B."/>
            <person name="Clum A."/>
            <person name="Lindquist E."/>
            <person name="Daum C."/>
            <person name="Northen T.R."/>
            <person name="Ramamoorthy G."/>
            <person name="Schmitz R.J."/>
            <person name="Gryganskyi A."/>
            <person name="Culley D."/>
            <person name="Magnuson J."/>
            <person name="James T.Y."/>
            <person name="O'Malley M.A."/>
            <person name="Stajich J.E."/>
            <person name="Spatafora J.W."/>
            <person name="Visel A."/>
            <person name="Grigoriev I.V."/>
        </authorList>
    </citation>
    <scope>NUCLEOTIDE SEQUENCE [LARGE SCALE GENOMIC DNA]</scope>
    <source>
        <strain evidence="3 4">NRRL Y-17943</strain>
    </source>
</reference>
<evidence type="ECO:0000313" key="4">
    <source>
        <dbReference type="Proteomes" id="UP000193218"/>
    </source>
</evidence>
<evidence type="ECO:0000259" key="2">
    <source>
        <dbReference type="Pfam" id="PF19343"/>
    </source>
</evidence>
<feature type="region of interest" description="Disordered" evidence="1">
    <location>
        <begin position="1"/>
        <end position="28"/>
    </location>
</feature>